<dbReference type="InterPro" id="IPR050570">
    <property type="entry name" value="Cell_wall_metabolism_enzyme"/>
</dbReference>
<dbReference type="Gene3D" id="2.70.70.10">
    <property type="entry name" value="Glucose Permease (Domain IIA)"/>
    <property type="match status" value="1"/>
</dbReference>
<dbReference type="GO" id="GO:0004222">
    <property type="term" value="F:metalloendopeptidase activity"/>
    <property type="evidence" value="ECO:0007669"/>
    <property type="project" value="TreeGrafter"/>
</dbReference>
<dbReference type="InterPro" id="IPR011055">
    <property type="entry name" value="Dup_hybrid_motif"/>
</dbReference>
<name>A0A223I0E2_THETR</name>
<dbReference type="PANTHER" id="PTHR21666">
    <property type="entry name" value="PEPTIDASE-RELATED"/>
    <property type="match status" value="1"/>
</dbReference>
<organism evidence="4 5">
    <name type="scientific">Thermoanaerobacterium thermosaccharolyticum</name>
    <name type="common">Clostridium thermosaccharolyticum</name>
    <dbReference type="NCBI Taxonomy" id="1517"/>
    <lineage>
        <taxon>Bacteria</taxon>
        <taxon>Bacillati</taxon>
        <taxon>Bacillota</taxon>
        <taxon>Clostridia</taxon>
        <taxon>Thermoanaerobacterales</taxon>
        <taxon>Thermoanaerobacteraceae</taxon>
        <taxon>Thermoanaerobacterium</taxon>
    </lineage>
</organism>
<evidence type="ECO:0000259" key="3">
    <source>
        <dbReference type="Pfam" id="PF24568"/>
    </source>
</evidence>
<evidence type="ECO:0000259" key="2">
    <source>
        <dbReference type="Pfam" id="PF01551"/>
    </source>
</evidence>
<proteinExistence type="predicted"/>
<dbReference type="Gene3D" id="6.10.250.3150">
    <property type="match status" value="1"/>
</dbReference>
<dbReference type="Proteomes" id="UP000214975">
    <property type="component" value="Chromosome"/>
</dbReference>
<protein>
    <submittedName>
        <fullName evidence="4">Peptidase M23</fullName>
    </submittedName>
</protein>
<dbReference type="EMBL" id="CP016893">
    <property type="protein sequence ID" value="AST58181.1"/>
    <property type="molecule type" value="Genomic_DNA"/>
</dbReference>
<dbReference type="FunFam" id="2.70.70.10:FF:000006">
    <property type="entry name" value="M23 family peptidase"/>
    <property type="match status" value="1"/>
</dbReference>
<feature type="domain" description="M23ase beta-sheet core" evidence="2">
    <location>
        <begin position="280"/>
        <end position="374"/>
    </location>
</feature>
<gene>
    <name evidence="4" type="ORF">Thert_02261</name>
</gene>
<dbReference type="InterPro" id="IPR057309">
    <property type="entry name" value="PcsB_CC"/>
</dbReference>
<dbReference type="PANTHER" id="PTHR21666:SF289">
    <property type="entry name" value="L-ALA--D-GLU ENDOPEPTIDASE"/>
    <property type="match status" value="1"/>
</dbReference>
<feature type="domain" description="Peptidoglycan hydrolase PcsB coiled-coil" evidence="3">
    <location>
        <begin position="103"/>
        <end position="174"/>
    </location>
</feature>
<dbReference type="RefSeq" id="WP_094397600.1">
    <property type="nucleotide sequence ID" value="NZ_CP016893.1"/>
</dbReference>
<sequence>MKEGRCRKIIFVFLISISLLTTSFPKADQLQDAKNKLNNIQSAISQNKNKQNQIASQKEDIQKEIQDLDMKLNDTTKQLNDAEAKLNDAIAKLNKAQQELDAAKKEEAKQKDVLKERVRAMYISGGETGYLDVLLSSKSFADFATRLDMIKKLVGFDVNLLNSYQEQRKIVEDKTKQLALAKQDAENYKNQVEARKRDIQVALSSREGFMRDLERQQALYEEQEKALLEQSKQLESTIAKLQSSNTVYSGGKLGWPVPSSSTITSPFGTRYHPILHEYITHTGIDIAASYGAAIVAAADGKVIYAGYYGGYGNAVIIDHGGGITTLYGHNSELLVTVGESVKRGQQIAKAGSTGLSTGPHCHFEVRKNGVPVNPMDWLK</sequence>
<keyword evidence="1" id="KW-0732">Signal</keyword>
<dbReference type="Pfam" id="PF24568">
    <property type="entry name" value="CC_PcsB"/>
    <property type="match status" value="1"/>
</dbReference>
<dbReference type="SUPFAM" id="SSF51261">
    <property type="entry name" value="Duplicated hybrid motif"/>
    <property type="match status" value="1"/>
</dbReference>
<evidence type="ECO:0000313" key="4">
    <source>
        <dbReference type="EMBL" id="AST58181.1"/>
    </source>
</evidence>
<evidence type="ECO:0000313" key="5">
    <source>
        <dbReference type="Proteomes" id="UP000214975"/>
    </source>
</evidence>
<dbReference type="CDD" id="cd12797">
    <property type="entry name" value="M23_peptidase"/>
    <property type="match status" value="1"/>
</dbReference>
<dbReference type="Pfam" id="PF01551">
    <property type="entry name" value="Peptidase_M23"/>
    <property type="match status" value="1"/>
</dbReference>
<dbReference type="AlphaFoldDB" id="A0A223I0E2"/>
<evidence type="ECO:0000256" key="1">
    <source>
        <dbReference type="ARBA" id="ARBA00022729"/>
    </source>
</evidence>
<accession>A0A223I0E2</accession>
<dbReference type="InterPro" id="IPR016047">
    <property type="entry name" value="M23ase_b-sheet_dom"/>
</dbReference>
<reference evidence="4 5" key="1">
    <citation type="submission" date="2016-08" db="EMBL/GenBank/DDBJ databases">
        <title>A novel genetic cassette of butanologenic Thermoanaerobacterium thermosaccharolyticum that directly convert cellulose to butanol.</title>
        <authorList>
            <person name="Li T."/>
            <person name="He J."/>
        </authorList>
    </citation>
    <scope>NUCLEOTIDE SEQUENCE [LARGE SCALE GENOMIC DNA]</scope>
    <source>
        <strain evidence="4 5">TG57</strain>
    </source>
</reference>